<comment type="caution">
    <text evidence="2">The sequence shown here is derived from an EMBL/GenBank/DDBJ whole genome shotgun (WGS) entry which is preliminary data.</text>
</comment>
<keyword evidence="3" id="KW-1185">Reference proteome</keyword>
<proteinExistence type="predicted"/>
<name>A0A9Q3ILX9_9BASI</name>
<organism evidence="2 3">
    <name type="scientific">Austropuccinia psidii MF-1</name>
    <dbReference type="NCBI Taxonomy" id="1389203"/>
    <lineage>
        <taxon>Eukaryota</taxon>
        <taxon>Fungi</taxon>
        <taxon>Dikarya</taxon>
        <taxon>Basidiomycota</taxon>
        <taxon>Pucciniomycotina</taxon>
        <taxon>Pucciniomycetes</taxon>
        <taxon>Pucciniales</taxon>
        <taxon>Sphaerophragmiaceae</taxon>
        <taxon>Austropuccinia</taxon>
    </lineage>
</organism>
<evidence type="ECO:0000313" key="2">
    <source>
        <dbReference type="EMBL" id="MBW0546293.1"/>
    </source>
</evidence>
<dbReference type="EMBL" id="AVOT02051276">
    <property type="protein sequence ID" value="MBW0546293.1"/>
    <property type="molecule type" value="Genomic_DNA"/>
</dbReference>
<reference evidence="2" key="1">
    <citation type="submission" date="2021-03" db="EMBL/GenBank/DDBJ databases">
        <title>Draft genome sequence of rust myrtle Austropuccinia psidii MF-1, a brazilian biotype.</title>
        <authorList>
            <person name="Quecine M.C."/>
            <person name="Pachon D.M.R."/>
            <person name="Bonatelli M.L."/>
            <person name="Correr F.H."/>
            <person name="Franceschini L.M."/>
            <person name="Leite T.F."/>
            <person name="Margarido G.R.A."/>
            <person name="Almeida C.A."/>
            <person name="Ferrarezi J.A."/>
            <person name="Labate C.A."/>
        </authorList>
    </citation>
    <scope>NUCLEOTIDE SEQUENCE</scope>
    <source>
        <strain evidence="2">MF-1</strain>
    </source>
</reference>
<dbReference type="PANTHER" id="PTHR19303:SF73">
    <property type="entry name" value="PROTEIN PDC2"/>
    <property type="match status" value="1"/>
</dbReference>
<protein>
    <recommendedName>
        <fullName evidence="1">DDE-1 domain-containing protein</fullName>
    </recommendedName>
</protein>
<dbReference type="Proteomes" id="UP000765509">
    <property type="component" value="Unassembled WGS sequence"/>
</dbReference>
<dbReference type="GO" id="GO:0005634">
    <property type="term" value="C:nucleus"/>
    <property type="evidence" value="ECO:0007669"/>
    <property type="project" value="TreeGrafter"/>
</dbReference>
<dbReference type="OrthoDB" id="2507440at2759"/>
<dbReference type="InterPro" id="IPR004875">
    <property type="entry name" value="DDE_SF_endonuclease_dom"/>
</dbReference>
<accession>A0A9Q3ILX9</accession>
<feature type="domain" description="DDE-1" evidence="1">
    <location>
        <begin position="20"/>
        <end position="151"/>
    </location>
</feature>
<sequence>MPPNQSLETTAVSALEVNKKQLIYLLACNATGTHKLDPLIIGNAQRPQAFRQNNSSHWGFNYYFNQTAWMTTLIFTEWLKKINGYFQRQKRKILLLLDNLSGHVNSAELTDLTNIKIHFFPPNLTSIIQPCSSGIIKKCKAHYQASFLQLAFS</sequence>
<dbReference type="InterPro" id="IPR050863">
    <property type="entry name" value="CenT-Element_Derived"/>
</dbReference>
<dbReference type="Pfam" id="PF03184">
    <property type="entry name" value="DDE_1"/>
    <property type="match status" value="1"/>
</dbReference>
<evidence type="ECO:0000259" key="1">
    <source>
        <dbReference type="Pfam" id="PF03184"/>
    </source>
</evidence>
<dbReference type="GO" id="GO:0003677">
    <property type="term" value="F:DNA binding"/>
    <property type="evidence" value="ECO:0007669"/>
    <property type="project" value="TreeGrafter"/>
</dbReference>
<gene>
    <name evidence="2" type="ORF">O181_086008</name>
</gene>
<dbReference type="AlphaFoldDB" id="A0A9Q3ILX9"/>
<evidence type="ECO:0000313" key="3">
    <source>
        <dbReference type="Proteomes" id="UP000765509"/>
    </source>
</evidence>
<dbReference type="PANTHER" id="PTHR19303">
    <property type="entry name" value="TRANSPOSON"/>
    <property type="match status" value="1"/>
</dbReference>